<reference evidence="5" key="1">
    <citation type="submission" date="2021-07" db="EMBL/GenBank/DDBJ databases">
        <title>New genus and species of the family Alcaligenaceae.</title>
        <authorList>
            <person name="Hahn M.W."/>
        </authorList>
    </citation>
    <scope>NUCLEOTIDE SEQUENCE</scope>
    <source>
        <strain evidence="5">LF4-65</strain>
    </source>
</reference>
<evidence type="ECO:0000313" key="6">
    <source>
        <dbReference type="Proteomes" id="UP000739565"/>
    </source>
</evidence>
<dbReference type="RefSeq" id="WP_259660566.1">
    <property type="nucleotide sequence ID" value="NZ_JAHXRI010000006.1"/>
</dbReference>
<keyword evidence="6" id="KW-1185">Reference proteome</keyword>
<comment type="similarity">
    <text evidence="1">Belongs to the HpcH/HpaI aldolase family.</text>
</comment>
<sequence length="263" mass="27212">MENKLKQRLAAGEVSLCMGLRQARTVDIGPLVGAAGFDSLYVDMEHSPIGFETTSAICITAMAYGVTPLVRVPGHLGQDISRALDGGAQGVILPHVNTPEQAAAIVSYAKYPPVGHRSVMGAGPATAYKGMPLAQVNETGNAENMVVIMLETPEGIANADAIAAVPGVDMLLIGSNDLCTEMGIPGQLRHPKLLEAYQTVAQACKKHGIAMGIGGIRGDAELQTQLIGLGARFLIAGSDTTYLAAAASKDAAALRALIGDIKK</sequence>
<evidence type="ECO:0000256" key="2">
    <source>
        <dbReference type="ARBA" id="ARBA00022723"/>
    </source>
</evidence>
<dbReference type="SUPFAM" id="SSF51621">
    <property type="entry name" value="Phosphoenolpyruvate/pyruvate domain"/>
    <property type="match status" value="1"/>
</dbReference>
<evidence type="ECO:0000313" key="5">
    <source>
        <dbReference type="EMBL" id="MBZ1350174.1"/>
    </source>
</evidence>
<feature type="domain" description="HpcH/HpaI aldolase/citrate lyase" evidence="4">
    <location>
        <begin position="33"/>
        <end position="244"/>
    </location>
</feature>
<dbReference type="InterPro" id="IPR015813">
    <property type="entry name" value="Pyrv/PenolPyrv_kinase-like_dom"/>
</dbReference>
<name>A0A953NAM2_9BURK</name>
<proteinExistence type="inferred from homology"/>
<evidence type="ECO:0000256" key="1">
    <source>
        <dbReference type="ARBA" id="ARBA00005568"/>
    </source>
</evidence>
<dbReference type="Proteomes" id="UP000739565">
    <property type="component" value="Unassembled WGS sequence"/>
</dbReference>
<protein>
    <submittedName>
        <fullName evidence="5">Aldolase</fullName>
    </submittedName>
</protein>
<dbReference type="AlphaFoldDB" id="A0A953NAM2"/>
<keyword evidence="3" id="KW-0456">Lyase</keyword>
<keyword evidence="2" id="KW-0479">Metal-binding</keyword>
<dbReference type="PANTHER" id="PTHR30502">
    <property type="entry name" value="2-KETO-3-DEOXY-L-RHAMNONATE ALDOLASE"/>
    <property type="match status" value="1"/>
</dbReference>
<dbReference type="InterPro" id="IPR005000">
    <property type="entry name" value="Aldolase/citrate-lyase_domain"/>
</dbReference>
<evidence type="ECO:0000259" key="4">
    <source>
        <dbReference type="Pfam" id="PF03328"/>
    </source>
</evidence>
<dbReference type="InterPro" id="IPR040442">
    <property type="entry name" value="Pyrv_kinase-like_dom_sf"/>
</dbReference>
<evidence type="ECO:0000256" key="3">
    <source>
        <dbReference type="ARBA" id="ARBA00023239"/>
    </source>
</evidence>
<gene>
    <name evidence="5" type="ORF">KZZ10_05905</name>
</gene>
<dbReference type="Gene3D" id="3.20.20.60">
    <property type="entry name" value="Phosphoenolpyruvate-binding domains"/>
    <property type="match status" value="1"/>
</dbReference>
<accession>A0A953NAM2</accession>
<comment type="caution">
    <text evidence="5">The sequence shown here is derived from an EMBL/GenBank/DDBJ whole genome shotgun (WGS) entry which is preliminary data.</text>
</comment>
<organism evidence="5 6">
    <name type="scientific">Zwartia hollandica</name>
    <dbReference type="NCBI Taxonomy" id="324606"/>
    <lineage>
        <taxon>Bacteria</taxon>
        <taxon>Pseudomonadati</taxon>
        <taxon>Pseudomonadota</taxon>
        <taxon>Betaproteobacteria</taxon>
        <taxon>Burkholderiales</taxon>
        <taxon>Alcaligenaceae</taxon>
        <taxon>Zwartia</taxon>
    </lineage>
</organism>
<dbReference type="PANTHER" id="PTHR30502:SF0">
    <property type="entry name" value="PHOSPHOENOLPYRUVATE CARBOXYLASE FAMILY PROTEIN"/>
    <property type="match status" value="1"/>
</dbReference>
<dbReference type="GO" id="GO:0046872">
    <property type="term" value="F:metal ion binding"/>
    <property type="evidence" value="ECO:0007669"/>
    <property type="project" value="UniProtKB-KW"/>
</dbReference>
<dbReference type="GO" id="GO:0016832">
    <property type="term" value="F:aldehyde-lyase activity"/>
    <property type="evidence" value="ECO:0007669"/>
    <property type="project" value="TreeGrafter"/>
</dbReference>
<dbReference type="Pfam" id="PF03328">
    <property type="entry name" value="HpcH_HpaI"/>
    <property type="match status" value="1"/>
</dbReference>
<dbReference type="GO" id="GO:0005737">
    <property type="term" value="C:cytoplasm"/>
    <property type="evidence" value="ECO:0007669"/>
    <property type="project" value="TreeGrafter"/>
</dbReference>
<dbReference type="EMBL" id="JAHXRI010000006">
    <property type="protein sequence ID" value="MBZ1350174.1"/>
    <property type="molecule type" value="Genomic_DNA"/>
</dbReference>
<dbReference type="InterPro" id="IPR050251">
    <property type="entry name" value="HpcH-HpaI_aldolase"/>
</dbReference>